<evidence type="ECO:0000256" key="4">
    <source>
        <dbReference type="ARBA" id="ARBA00022980"/>
    </source>
</evidence>
<dbReference type="Proteomes" id="UP000318571">
    <property type="component" value="Chromosome 3"/>
</dbReference>
<comment type="subcellular location">
    <subcellularLocation>
        <location evidence="1">Mitochondrion</location>
    </subcellularLocation>
</comment>
<keyword evidence="6" id="KW-0687">Ribonucleoprotein</keyword>
<evidence type="ECO:0000256" key="2">
    <source>
        <dbReference type="ARBA" id="ARBA00010761"/>
    </source>
</evidence>
<dbReference type="OrthoDB" id="5950413at2759"/>
<evidence type="ECO:0008006" key="9">
    <source>
        <dbReference type="Google" id="ProtNLM"/>
    </source>
</evidence>
<dbReference type="AlphaFoldDB" id="A0A553P7L4"/>
<dbReference type="GO" id="GO:1990904">
    <property type="term" value="C:ribonucleoprotein complex"/>
    <property type="evidence" value="ECO:0007669"/>
    <property type="project" value="UniProtKB-KW"/>
</dbReference>
<accession>A0A553P7L4</accession>
<dbReference type="GO" id="GO:0005739">
    <property type="term" value="C:mitochondrion"/>
    <property type="evidence" value="ECO:0007669"/>
    <property type="project" value="UniProtKB-SubCell"/>
</dbReference>
<dbReference type="Pfam" id="PF14955">
    <property type="entry name" value="MRP-S24"/>
    <property type="match status" value="1"/>
</dbReference>
<comment type="similarity">
    <text evidence="2">Belongs to the universal ribosomal protein uS3 family.</text>
</comment>
<proteinExistence type="inferred from homology"/>
<dbReference type="InterPro" id="IPR026146">
    <property type="entry name" value="Ribosomal_uS3m"/>
</dbReference>
<keyword evidence="8" id="KW-1185">Reference proteome</keyword>
<name>A0A553P7L4_TIGCA</name>
<evidence type="ECO:0000256" key="5">
    <source>
        <dbReference type="ARBA" id="ARBA00023128"/>
    </source>
</evidence>
<keyword evidence="3" id="KW-0809">Transit peptide</keyword>
<sequence>MFLARLPPRGRRLTSSPWSSLLPSCAIHTSSSLDKDSAGRYKVTVNRTRPLTYEMSFRPDDIMHKKGFNSFNTAQLENTFLTKEEIGQDLPHKMFLEDVFIRRFMYGTWPEALESTVLVKRQHNLIRIAAIINPRMRTQFVYFLIGYTEELLSFWLKCPVRVELQVAEKEDVVYKYI</sequence>
<comment type="caution">
    <text evidence="7">The sequence shown here is derived from an EMBL/GenBank/DDBJ whole genome shotgun (WGS) entry which is preliminary data.</text>
</comment>
<protein>
    <recommendedName>
        <fullName evidence="9">28S ribosomal protein S24, mitochondrial</fullName>
    </recommendedName>
</protein>
<dbReference type="GO" id="GO:0006412">
    <property type="term" value="P:translation"/>
    <property type="evidence" value="ECO:0007669"/>
    <property type="project" value="TreeGrafter"/>
</dbReference>
<evidence type="ECO:0000256" key="3">
    <source>
        <dbReference type="ARBA" id="ARBA00022946"/>
    </source>
</evidence>
<evidence type="ECO:0000313" key="8">
    <source>
        <dbReference type="Proteomes" id="UP000318571"/>
    </source>
</evidence>
<dbReference type="STRING" id="6832.A0A553P7L4"/>
<keyword evidence="5" id="KW-0496">Mitochondrion</keyword>
<organism evidence="7 8">
    <name type="scientific">Tigriopus californicus</name>
    <name type="common">Marine copepod</name>
    <dbReference type="NCBI Taxonomy" id="6832"/>
    <lineage>
        <taxon>Eukaryota</taxon>
        <taxon>Metazoa</taxon>
        <taxon>Ecdysozoa</taxon>
        <taxon>Arthropoda</taxon>
        <taxon>Crustacea</taxon>
        <taxon>Multicrustacea</taxon>
        <taxon>Hexanauplia</taxon>
        <taxon>Copepoda</taxon>
        <taxon>Harpacticoida</taxon>
        <taxon>Harpacticidae</taxon>
        <taxon>Tigriopus</taxon>
    </lineage>
</organism>
<evidence type="ECO:0000256" key="1">
    <source>
        <dbReference type="ARBA" id="ARBA00004173"/>
    </source>
</evidence>
<evidence type="ECO:0000256" key="6">
    <source>
        <dbReference type="ARBA" id="ARBA00023274"/>
    </source>
</evidence>
<dbReference type="GO" id="GO:0005840">
    <property type="term" value="C:ribosome"/>
    <property type="evidence" value="ECO:0007669"/>
    <property type="project" value="UniProtKB-KW"/>
</dbReference>
<evidence type="ECO:0000313" key="7">
    <source>
        <dbReference type="EMBL" id="TRY73674.1"/>
    </source>
</evidence>
<dbReference type="PANTHER" id="PTHR21244:SF1">
    <property type="entry name" value="SMALL RIBOSOMAL SUBUNIT PROTEIN US3M"/>
    <property type="match status" value="1"/>
</dbReference>
<dbReference type="OMA" id="NTIRIAM"/>
<dbReference type="PANTHER" id="PTHR21244">
    <property type="entry name" value="MITOCHONDRIAL 28S RIBOSOMAL PROTEIN S24"/>
    <property type="match status" value="1"/>
</dbReference>
<dbReference type="EMBL" id="VCGU01000007">
    <property type="protein sequence ID" value="TRY73674.1"/>
    <property type="molecule type" value="Genomic_DNA"/>
</dbReference>
<gene>
    <name evidence="7" type="ORF">TCAL_10166</name>
</gene>
<keyword evidence="4" id="KW-0689">Ribosomal protein</keyword>
<reference evidence="7 8" key="1">
    <citation type="journal article" date="2018" name="Nat. Ecol. Evol.">
        <title>Genomic signatures of mitonuclear coevolution across populations of Tigriopus californicus.</title>
        <authorList>
            <person name="Barreto F.S."/>
            <person name="Watson E.T."/>
            <person name="Lima T.G."/>
            <person name="Willett C.S."/>
            <person name="Edmands S."/>
            <person name="Li W."/>
            <person name="Burton R.S."/>
        </authorList>
    </citation>
    <scope>NUCLEOTIDE SEQUENCE [LARGE SCALE GENOMIC DNA]</scope>
    <source>
        <strain evidence="7 8">San Diego</strain>
    </source>
</reference>